<dbReference type="GO" id="GO:0003700">
    <property type="term" value="F:DNA-binding transcription factor activity"/>
    <property type="evidence" value="ECO:0007669"/>
    <property type="project" value="InterPro"/>
</dbReference>
<evidence type="ECO:0000256" key="5">
    <source>
        <dbReference type="ARBA" id="ARBA00023242"/>
    </source>
</evidence>
<feature type="compositionally biased region" description="Low complexity" evidence="6">
    <location>
        <begin position="294"/>
        <end position="307"/>
    </location>
</feature>
<feature type="domain" description="TCP" evidence="7">
    <location>
        <begin position="56"/>
        <end position="114"/>
    </location>
</feature>
<feature type="compositionally biased region" description="Basic residues" evidence="6">
    <location>
        <begin position="163"/>
        <end position="174"/>
    </location>
</feature>
<evidence type="ECO:0000259" key="8">
    <source>
        <dbReference type="PROSITE" id="PS51370"/>
    </source>
</evidence>
<dbReference type="AlphaFoldDB" id="A0A200Q3K0"/>
<dbReference type="Proteomes" id="UP000195402">
    <property type="component" value="Unassembled WGS sequence"/>
</dbReference>
<evidence type="ECO:0000256" key="4">
    <source>
        <dbReference type="ARBA" id="ARBA00023163"/>
    </source>
</evidence>
<evidence type="ECO:0000256" key="2">
    <source>
        <dbReference type="ARBA" id="ARBA00023015"/>
    </source>
</evidence>
<evidence type="ECO:0000259" key="7">
    <source>
        <dbReference type="PROSITE" id="PS51369"/>
    </source>
</evidence>
<dbReference type="PANTHER" id="PTHR31072">
    <property type="entry name" value="TRANSCRIPTION FACTOR TCP4-RELATED"/>
    <property type="match status" value="1"/>
</dbReference>
<keyword evidence="3" id="KW-0238">DNA-binding</keyword>
<proteinExistence type="predicted"/>
<dbReference type="PROSITE" id="PS51370">
    <property type="entry name" value="R"/>
    <property type="match status" value="1"/>
</dbReference>
<accession>A0A200Q3K0</accession>
<dbReference type="InterPro" id="IPR017888">
    <property type="entry name" value="CYC/TB1_R_domain"/>
</dbReference>
<protein>
    <submittedName>
        <fullName evidence="9">Transcription factor</fullName>
    </submittedName>
</protein>
<dbReference type="Pfam" id="PF03634">
    <property type="entry name" value="TCP"/>
    <property type="match status" value="1"/>
</dbReference>
<dbReference type="GO" id="GO:2000032">
    <property type="term" value="P:regulation of secondary shoot formation"/>
    <property type="evidence" value="ECO:0007669"/>
    <property type="project" value="TreeGrafter"/>
</dbReference>
<dbReference type="GO" id="GO:0043565">
    <property type="term" value="F:sequence-specific DNA binding"/>
    <property type="evidence" value="ECO:0007669"/>
    <property type="project" value="TreeGrafter"/>
</dbReference>
<keyword evidence="2" id="KW-0805">Transcription regulation</keyword>
<feature type="domain" description="R" evidence="8">
    <location>
        <begin position="181"/>
        <end position="198"/>
    </location>
</feature>
<evidence type="ECO:0000256" key="3">
    <source>
        <dbReference type="ARBA" id="ARBA00023125"/>
    </source>
</evidence>
<evidence type="ECO:0000313" key="9">
    <source>
        <dbReference type="EMBL" id="OVA05040.1"/>
    </source>
</evidence>
<organism evidence="9 10">
    <name type="scientific">Macleaya cordata</name>
    <name type="common">Five-seeded plume-poppy</name>
    <name type="synonym">Bocconia cordata</name>
    <dbReference type="NCBI Taxonomy" id="56857"/>
    <lineage>
        <taxon>Eukaryota</taxon>
        <taxon>Viridiplantae</taxon>
        <taxon>Streptophyta</taxon>
        <taxon>Embryophyta</taxon>
        <taxon>Tracheophyta</taxon>
        <taxon>Spermatophyta</taxon>
        <taxon>Magnoliopsida</taxon>
        <taxon>Ranunculales</taxon>
        <taxon>Papaveraceae</taxon>
        <taxon>Papaveroideae</taxon>
        <taxon>Macleaya</taxon>
    </lineage>
</organism>
<dbReference type="InParanoid" id="A0A200Q3K0"/>
<gene>
    <name evidence="9" type="ORF">BVC80_1211g116</name>
</gene>
<comment type="subcellular location">
    <subcellularLocation>
        <location evidence="1">Nucleus</location>
    </subcellularLocation>
</comment>
<evidence type="ECO:0000313" key="10">
    <source>
        <dbReference type="Proteomes" id="UP000195402"/>
    </source>
</evidence>
<dbReference type="PROSITE" id="PS51369">
    <property type="entry name" value="TCP"/>
    <property type="match status" value="1"/>
</dbReference>
<dbReference type="PANTHER" id="PTHR31072:SF226">
    <property type="entry name" value="TRANSCRIPTION FACTOR TCP18"/>
    <property type="match status" value="1"/>
</dbReference>
<dbReference type="STRING" id="56857.A0A200Q3K0"/>
<feature type="region of interest" description="Disordered" evidence="6">
    <location>
        <begin position="152"/>
        <end position="186"/>
    </location>
</feature>
<keyword evidence="4" id="KW-0804">Transcription</keyword>
<keyword evidence="5" id="KW-0539">Nucleus</keyword>
<name>A0A200Q3K0_MACCD</name>
<evidence type="ECO:0000256" key="6">
    <source>
        <dbReference type="SAM" id="MobiDB-lite"/>
    </source>
</evidence>
<dbReference type="OMA" id="GSHSHEM"/>
<reference evidence="9 10" key="1">
    <citation type="journal article" date="2017" name="Mol. Plant">
        <title>The Genome of Medicinal Plant Macleaya cordata Provides New Insights into Benzylisoquinoline Alkaloids Metabolism.</title>
        <authorList>
            <person name="Liu X."/>
            <person name="Liu Y."/>
            <person name="Huang P."/>
            <person name="Ma Y."/>
            <person name="Qing Z."/>
            <person name="Tang Q."/>
            <person name="Cao H."/>
            <person name="Cheng P."/>
            <person name="Zheng Y."/>
            <person name="Yuan Z."/>
            <person name="Zhou Y."/>
            <person name="Liu J."/>
            <person name="Tang Z."/>
            <person name="Zhuo Y."/>
            <person name="Zhang Y."/>
            <person name="Yu L."/>
            <person name="Huang J."/>
            <person name="Yang P."/>
            <person name="Peng Q."/>
            <person name="Zhang J."/>
            <person name="Jiang W."/>
            <person name="Zhang Z."/>
            <person name="Lin K."/>
            <person name="Ro D.K."/>
            <person name="Chen X."/>
            <person name="Xiong X."/>
            <person name="Shang Y."/>
            <person name="Huang S."/>
            <person name="Zeng J."/>
        </authorList>
    </citation>
    <scope>NUCLEOTIDE SEQUENCE [LARGE SCALE GENOMIC DNA]</scope>
    <source>
        <strain evidence="10">cv. BLH2017</strain>
        <tissue evidence="9">Root</tissue>
    </source>
</reference>
<sequence length="370" mass="41980">MINKNIIGIIGGGNHVTEHFKTNNKKCRSSDLMITHGKINTCSWNNNNNNNKRCSKKDRHSKIVTAQGLRDRRMRLSLKVARPFFSLQDMLGFDKASKTVEWLLMNCKQEINELKRSKHLSTTKRSCSGDSYTSECEVVSEIDIISNNTTQVDDHQQGNIGKKEKRVRRSRKPPTFHPLAKESRAKARARARERTIGKIWNRSIPTMQYHPQGNNDYLHNNLNQLRSSTCSFEFEAADESGSQSHDMKSSLEVVAEVEEPSSHSLEESIVITSNSSVSHQIFNYHQEIRTSQGLNLNNNNNNNNSSSFAENWDIDDASPNSSFCATSTGNVNDPISSPFSLTTSDARLPSQFIDFQFFDKPWQTYNNESP</sequence>
<keyword evidence="10" id="KW-1185">Reference proteome</keyword>
<dbReference type="GO" id="GO:0005634">
    <property type="term" value="C:nucleus"/>
    <property type="evidence" value="ECO:0007669"/>
    <property type="project" value="UniProtKB-SubCell"/>
</dbReference>
<evidence type="ECO:0000256" key="1">
    <source>
        <dbReference type="ARBA" id="ARBA00004123"/>
    </source>
</evidence>
<dbReference type="InterPro" id="IPR017887">
    <property type="entry name" value="TF_TCP_subgr"/>
</dbReference>
<dbReference type="OrthoDB" id="1896834at2759"/>
<dbReference type="InterPro" id="IPR005333">
    <property type="entry name" value="Transcription_factor_TCP"/>
</dbReference>
<comment type="caution">
    <text evidence="9">The sequence shown here is derived from an EMBL/GenBank/DDBJ whole genome shotgun (WGS) entry which is preliminary data.</text>
</comment>
<dbReference type="EMBL" id="MVGT01003194">
    <property type="protein sequence ID" value="OVA05040.1"/>
    <property type="molecule type" value="Genomic_DNA"/>
</dbReference>
<feature type="region of interest" description="Disordered" evidence="6">
    <location>
        <begin position="293"/>
        <end position="312"/>
    </location>
</feature>